<dbReference type="EMBL" id="SDAM02000112">
    <property type="protein sequence ID" value="KAH6829197.1"/>
    <property type="molecule type" value="Genomic_DNA"/>
</dbReference>
<keyword evidence="3" id="KW-1185">Reference proteome</keyword>
<dbReference type="Pfam" id="PF08079">
    <property type="entry name" value="Ribosomal_L30_N"/>
    <property type="match status" value="1"/>
</dbReference>
<dbReference type="InterPro" id="IPR012988">
    <property type="entry name" value="Ribosomal_uL30_N_euk"/>
</dbReference>
<reference evidence="2 3" key="1">
    <citation type="journal article" date="2021" name="Nat. Commun.">
        <title>Incipient diploidization of the medicinal plant Perilla within 10,000 years.</title>
        <authorList>
            <person name="Zhang Y."/>
            <person name="Shen Q."/>
            <person name="Leng L."/>
            <person name="Zhang D."/>
            <person name="Chen S."/>
            <person name="Shi Y."/>
            <person name="Ning Z."/>
            <person name="Chen S."/>
        </authorList>
    </citation>
    <scope>NUCLEOTIDE SEQUENCE [LARGE SCALE GENOMIC DNA]</scope>
    <source>
        <strain evidence="3">cv. PC099</strain>
    </source>
</reference>
<sequence>MISFAKTLVVIYLSTEISISSPPLHHRPSPANLHRTPLMAEKGGEIVLDSMLKKQKRSEEWALAKKQEVASVKEKKAANKKLIYSRAKDYAKEYTAQVLLYSLMFFMD</sequence>
<accession>A0AAD4P814</accession>
<protein>
    <submittedName>
        <fullName evidence="2">Ribosomal protein L30/L7 family protein</fullName>
    </submittedName>
</protein>
<evidence type="ECO:0000313" key="2">
    <source>
        <dbReference type="EMBL" id="KAH6829197.1"/>
    </source>
</evidence>
<keyword evidence="2" id="KW-0689">Ribosomal protein</keyword>
<dbReference type="Proteomes" id="UP001190926">
    <property type="component" value="Unassembled WGS sequence"/>
</dbReference>
<comment type="caution">
    <text evidence="2">The sequence shown here is derived from an EMBL/GenBank/DDBJ whole genome shotgun (WGS) entry which is preliminary data.</text>
</comment>
<keyword evidence="2" id="KW-0687">Ribonucleoprotein</keyword>
<feature type="domain" description="Large ribosomal subunit protein uL30 N-terminal eukaryotes" evidence="1">
    <location>
        <begin position="50"/>
        <end position="97"/>
    </location>
</feature>
<evidence type="ECO:0000313" key="3">
    <source>
        <dbReference type="Proteomes" id="UP001190926"/>
    </source>
</evidence>
<name>A0AAD4P814_PERFH</name>
<evidence type="ECO:0000259" key="1">
    <source>
        <dbReference type="Pfam" id="PF08079"/>
    </source>
</evidence>
<proteinExistence type="predicted"/>
<dbReference type="AlphaFoldDB" id="A0AAD4P814"/>
<dbReference type="GO" id="GO:0005840">
    <property type="term" value="C:ribosome"/>
    <property type="evidence" value="ECO:0007669"/>
    <property type="project" value="UniProtKB-KW"/>
</dbReference>
<organism evidence="2 3">
    <name type="scientific">Perilla frutescens var. hirtella</name>
    <name type="common">Perilla citriodora</name>
    <name type="synonym">Perilla setoyensis</name>
    <dbReference type="NCBI Taxonomy" id="608512"/>
    <lineage>
        <taxon>Eukaryota</taxon>
        <taxon>Viridiplantae</taxon>
        <taxon>Streptophyta</taxon>
        <taxon>Embryophyta</taxon>
        <taxon>Tracheophyta</taxon>
        <taxon>Spermatophyta</taxon>
        <taxon>Magnoliopsida</taxon>
        <taxon>eudicotyledons</taxon>
        <taxon>Gunneridae</taxon>
        <taxon>Pentapetalae</taxon>
        <taxon>asterids</taxon>
        <taxon>lamiids</taxon>
        <taxon>Lamiales</taxon>
        <taxon>Lamiaceae</taxon>
        <taxon>Nepetoideae</taxon>
        <taxon>Elsholtzieae</taxon>
        <taxon>Perilla</taxon>
    </lineage>
</organism>
<gene>
    <name evidence="2" type="ORF">C2S53_011767</name>
</gene>